<accession>A0ABQ6A0L1</accession>
<protein>
    <recommendedName>
        <fullName evidence="2">Thioesterase domain-containing protein</fullName>
    </recommendedName>
</protein>
<evidence type="ECO:0000259" key="2">
    <source>
        <dbReference type="Pfam" id="PF03061"/>
    </source>
</evidence>
<comment type="caution">
    <text evidence="3">The sequence shown here is derived from an EMBL/GenBank/DDBJ whole genome shotgun (WGS) entry which is preliminary data.</text>
</comment>
<dbReference type="Gene3D" id="3.10.129.10">
    <property type="entry name" value="Hotdog Thioesterase"/>
    <property type="match status" value="1"/>
</dbReference>
<dbReference type="SUPFAM" id="SSF54637">
    <property type="entry name" value="Thioesterase/thiol ester dehydrase-isomerase"/>
    <property type="match status" value="1"/>
</dbReference>
<evidence type="ECO:0000313" key="4">
    <source>
        <dbReference type="Proteomes" id="UP001156682"/>
    </source>
</evidence>
<feature type="domain" description="Thioesterase" evidence="2">
    <location>
        <begin position="28"/>
        <end position="102"/>
    </location>
</feature>
<proteinExistence type="predicted"/>
<reference evidence="4" key="1">
    <citation type="journal article" date="2019" name="Int. J. Syst. Evol. Microbiol.">
        <title>The Global Catalogue of Microorganisms (GCM) 10K type strain sequencing project: providing services to taxonomists for standard genome sequencing and annotation.</title>
        <authorList>
            <consortium name="The Broad Institute Genomics Platform"/>
            <consortium name="The Broad Institute Genome Sequencing Center for Infectious Disease"/>
            <person name="Wu L."/>
            <person name="Ma J."/>
        </authorList>
    </citation>
    <scope>NUCLEOTIDE SEQUENCE [LARGE SCALE GENOMIC DNA]</scope>
    <source>
        <strain evidence="4">NBRC 100033</strain>
    </source>
</reference>
<name>A0ABQ6A0L1_9GAMM</name>
<dbReference type="NCBIfam" id="TIGR00369">
    <property type="entry name" value="unchar_dom_1"/>
    <property type="match status" value="1"/>
</dbReference>
<dbReference type="Proteomes" id="UP001156682">
    <property type="component" value="Unassembled WGS sequence"/>
</dbReference>
<dbReference type="PANTHER" id="PTHR43240:SF7">
    <property type="entry name" value="BLR7284 PROTEIN"/>
    <property type="match status" value="1"/>
</dbReference>
<dbReference type="CDD" id="cd03443">
    <property type="entry name" value="PaaI_thioesterase"/>
    <property type="match status" value="1"/>
</dbReference>
<sequence>MQVESVCETHLVLSIEGDERFLGNKEEGLIHGGVLSVLMDSACGSAAVIASPEPEVCPTVDLRMDHYRAAKVGKKIYCRAEVTHLARQIVFTEGLIWQDEAKPICKGTGTFMRLGAERTPKGFAEQIFGLTQETKA</sequence>
<dbReference type="PANTHER" id="PTHR43240">
    <property type="entry name" value="1,4-DIHYDROXY-2-NAPHTHOYL-COA THIOESTERASE 1"/>
    <property type="match status" value="1"/>
</dbReference>
<evidence type="ECO:0000313" key="3">
    <source>
        <dbReference type="EMBL" id="GLR64456.1"/>
    </source>
</evidence>
<dbReference type="InterPro" id="IPR029069">
    <property type="entry name" value="HotDog_dom_sf"/>
</dbReference>
<keyword evidence="4" id="KW-1185">Reference proteome</keyword>
<dbReference type="Pfam" id="PF03061">
    <property type="entry name" value="4HBT"/>
    <property type="match status" value="1"/>
</dbReference>
<dbReference type="InterPro" id="IPR006683">
    <property type="entry name" value="Thioestr_dom"/>
</dbReference>
<dbReference type="EMBL" id="BSOR01000032">
    <property type="protein sequence ID" value="GLR64456.1"/>
    <property type="molecule type" value="Genomic_DNA"/>
</dbReference>
<organism evidence="3 4">
    <name type="scientific">Marinospirillum insulare</name>
    <dbReference type="NCBI Taxonomy" id="217169"/>
    <lineage>
        <taxon>Bacteria</taxon>
        <taxon>Pseudomonadati</taxon>
        <taxon>Pseudomonadota</taxon>
        <taxon>Gammaproteobacteria</taxon>
        <taxon>Oceanospirillales</taxon>
        <taxon>Oceanospirillaceae</taxon>
        <taxon>Marinospirillum</taxon>
    </lineage>
</organism>
<keyword evidence="1" id="KW-0378">Hydrolase</keyword>
<evidence type="ECO:0000256" key="1">
    <source>
        <dbReference type="ARBA" id="ARBA00022801"/>
    </source>
</evidence>
<dbReference type="InterPro" id="IPR003736">
    <property type="entry name" value="PAAI_dom"/>
</dbReference>
<gene>
    <name evidence="3" type="ORF">GCM10007878_18940</name>
</gene>